<dbReference type="GO" id="GO:0030313">
    <property type="term" value="C:cell envelope"/>
    <property type="evidence" value="ECO:0007669"/>
    <property type="project" value="UniProtKB-SubCell"/>
</dbReference>
<name>A0A917IV72_9BACT</name>
<keyword evidence="8" id="KW-1185">Reference proteome</keyword>
<dbReference type="SUPFAM" id="SSF52833">
    <property type="entry name" value="Thioredoxin-like"/>
    <property type="match status" value="1"/>
</dbReference>
<dbReference type="PROSITE" id="PS51352">
    <property type="entry name" value="THIOREDOXIN_2"/>
    <property type="match status" value="1"/>
</dbReference>
<organism evidence="7 8">
    <name type="scientific">Filimonas zeae</name>
    <dbReference type="NCBI Taxonomy" id="1737353"/>
    <lineage>
        <taxon>Bacteria</taxon>
        <taxon>Pseudomonadati</taxon>
        <taxon>Bacteroidota</taxon>
        <taxon>Chitinophagia</taxon>
        <taxon>Chitinophagales</taxon>
        <taxon>Chitinophagaceae</taxon>
        <taxon>Filimonas</taxon>
    </lineage>
</organism>
<protein>
    <submittedName>
        <fullName evidence="7">Thiol:disulfide interchange protein</fullName>
    </submittedName>
</protein>
<dbReference type="InterPro" id="IPR013766">
    <property type="entry name" value="Thioredoxin_domain"/>
</dbReference>
<evidence type="ECO:0000256" key="1">
    <source>
        <dbReference type="ARBA" id="ARBA00004196"/>
    </source>
</evidence>
<evidence type="ECO:0000256" key="5">
    <source>
        <dbReference type="SAM" id="SignalP"/>
    </source>
</evidence>
<dbReference type="Proteomes" id="UP000627292">
    <property type="component" value="Unassembled WGS sequence"/>
</dbReference>
<feature type="chain" id="PRO_5037755657" evidence="5">
    <location>
        <begin position="22"/>
        <end position="370"/>
    </location>
</feature>
<dbReference type="GO" id="GO:0016209">
    <property type="term" value="F:antioxidant activity"/>
    <property type="evidence" value="ECO:0007669"/>
    <property type="project" value="InterPro"/>
</dbReference>
<dbReference type="GO" id="GO:0017004">
    <property type="term" value="P:cytochrome complex assembly"/>
    <property type="evidence" value="ECO:0007669"/>
    <property type="project" value="UniProtKB-KW"/>
</dbReference>
<comment type="subcellular location">
    <subcellularLocation>
        <location evidence="1">Cell envelope</location>
    </subcellularLocation>
</comment>
<keyword evidence="5" id="KW-0732">Signal</keyword>
<keyword evidence="2" id="KW-0201">Cytochrome c-type biogenesis</keyword>
<reference evidence="7" key="2">
    <citation type="submission" date="2020-09" db="EMBL/GenBank/DDBJ databases">
        <authorList>
            <person name="Sun Q."/>
            <person name="Zhou Y."/>
        </authorList>
    </citation>
    <scope>NUCLEOTIDE SEQUENCE</scope>
    <source>
        <strain evidence="7">CGMCC 1.15290</strain>
    </source>
</reference>
<feature type="domain" description="Thioredoxin" evidence="6">
    <location>
        <begin position="233"/>
        <end position="370"/>
    </location>
</feature>
<dbReference type="PANTHER" id="PTHR42852">
    <property type="entry name" value="THIOL:DISULFIDE INTERCHANGE PROTEIN DSBE"/>
    <property type="match status" value="1"/>
</dbReference>
<sequence length="370" mass="41480">MKSITSALLLLALCAGSAARAQQHYTITGRINNIPNPQYLCVAANWRELEVQDSVPVVNGRFVYRGILAEPDPTLAFIFVGFRDTAHGGRYIKKMVGDCYLEKGTVKLDINGLAFRDSMHFSGTPTNVDYRMLVTQKNVFTSYMVKYLDSLGTAQVPKENRVQLSREKWAAFYSGFVKAHPASFLSLQLLGADLLRVETPEQIRNLLLTLSSKMQQTLSGIALRKQLDNTLKIRVGIAAPDFTEKDTLNNPVALSSFRGKYVLVDFWASWCHPCRAESPYLRDAYDAYKDSNFTILSVSMDNSKNAWLKAVHDDKLSWQQLSALNPLTSESANKYGIKAIPRNFLIDPTGKIIAMDLRGKDILEKLKEVL</sequence>
<dbReference type="Gene3D" id="3.40.30.10">
    <property type="entry name" value="Glutaredoxin"/>
    <property type="match status" value="1"/>
</dbReference>
<dbReference type="RefSeq" id="WP_188951372.1">
    <property type="nucleotide sequence ID" value="NZ_BMIB01000002.1"/>
</dbReference>
<dbReference type="PANTHER" id="PTHR42852:SF6">
    <property type="entry name" value="THIOL:DISULFIDE INTERCHANGE PROTEIN DSBE"/>
    <property type="match status" value="1"/>
</dbReference>
<accession>A0A917IV72</accession>
<keyword evidence="3" id="KW-1015">Disulfide bond</keyword>
<dbReference type="InterPro" id="IPR050553">
    <property type="entry name" value="Thioredoxin_ResA/DsbE_sf"/>
</dbReference>
<evidence type="ECO:0000256" key="3">
    <source>
        <dbReference type="ARBA" id="ARBA00023157"/>
    </source>
</evidence>
<feature type="signal peptide" evidence="5">
    <location>
        <begin position="1"/>
        <end position="21"/>
    </location>
</feature>
<evidence type="ECO:0000313" key="8">
    <source>
        <dbReference type="Proteomes" id="UP000627292"/>
    </source>
</evidence>
<dbReference type="AlphaFoldDB" id="A0A917IV72"/>
<evidence type="ECO:0000256" key="4">
    <source>
        <dbReference type="ARBA" id="ARBA00023284"/>
    </source>
</evidence>
<dbReference type="InterPro" id="IPR025380">
    <property type="entry name" value="DUF4369"/>
</dbReference>
<dbReference type="Pfam" id="PF00578">
    <property type="entry name" value="AhpC-TSA"/>
    <property type="match status" value="1"/>
</dbReference>
<evidence type="ECO:0000259" key="6">
    <source>
        <dbReference type="PROSITE" id="PS51352"/>
    </source>
</evidence>
<keyword evidence="4" id="KW-0676">Redox-active center</keyword>
<reference evidence="7" key="1">
    <citation type="journal article" date="2014" name="Int. J. Syst. Evol. Microbiol.">
        <title>Complete genome sequence of Corynebacterium casei LMG S-19264T (=DSM 44701T), isolated from a smear-ripened cheese.</title>
        <authorList>
            <consortium name="US DOE Joint Genome Institute (JGI-PGF)"/>
            <person name="Walter F."/>
            <person name="Albersmeier A."/>
            <person name="Kalinowski J."/>
            <person name="Ruckert C."/>
        </authorList>
    </citation>
    <scope>NUCLEOTIDE SEQUENCE</scope>
    <source>
        <strain evidence="7">CGMCC 1.15290</strain>
    </source>
</reference>
<proteinExistence type="predicted"/>
<dbReference type="GO" id="GO:0016491">
    <property type="term" value="F:oxidoreductase activity"/>
    <property type="evidence" value="ECO:0007669"/>
    <property type="project" value="InterPro"/>
</dbReference>
<comment type="caution">
    <text evidence="7">The sequence shown here is derived from an EMBL/GenBank/DDBJ whole genome shotgun (WGS) entry which is preliminary data.</text>
</comment>
<dbReference type="InterPro" id="IPR000866">
    <property type="entry name" value="AhpC/TSA"/>
</dbReference>
<dbReference type="CDD" id="cd02966">
    <property type="entry name" value="TlpA_like_family"/>
    <property type="match status" value="1"/>
</dbReference>
<evidence type="ECO:0000256" key="2">
    <source>
        <dbReference type="ARBA" id="ARBA00022748"/>
    </source>
</evidence>
<dbReference type="InterPro" id="IPR036249">
    <property type="entry name" value="Thioredoxin-like_sf"/>
</dbReference>
<gene>
    <name evidence="7" type="ORF">GCM10011379_14600</name>
</gene>
<dbReference type="Pfam" id="PF14289">
    <property type="entry name" value="DUF4369"/>
    <property type="match status" value="1"/>
</dbReference>
<evidence type="ECO:0000313" key="7">
    <source>
        <dbReference type="EMBL" id="GGH63559.1"/>
    </source>
</evidence>
<dbReference type="EMBL" id="BMIB01000002">
    <property type="protein sequence ID" value="GGH63559.1"/>
    <property type="molecule type" value="Genomic_DNA"/>
</dbReference>